<evidence type="ECO:0000313" key="12">
    <source>
        <dbReference type="Proteomes" id="UP000018468"/>
    </source>
</evidence>
<dbReference type="PROSITE" id="PS51233">
    <property type="entry name" value="VWFD"/>
    <property type="match status" value="1"/>
</dbReference>
<evidence type="ECO:0000313" key="11">
    <source>
        <dbReference type="Ensembl" id="ENSLOCP00000012351.1"/>
    </source>
</evidence>
<evidence type="ECO:0000256" key="5">
    <source>
        <dbReference type="ARBA" id="ARBA00023180"/>
    </source>
</evidence>
<dbReference type="SUPFAM" id="SSF48431">
    <property type="entry name" value="Lipovitellin-phosvitin complex, superhelical domain"/>
    <property type="match status" value="1"/>
</dbReference>
<accession>W5MVE2</accession>
<feature type="region of interest" description="Disordered" evidence="8">
    <location>
        <begin position="1241"/>
        <end position="1263"/>
    </location>
</feature>
<proteinExistence type="predicted"/>
<dbReference type="Pfam" id="PF09175">
    <property type="entry name" value="Vit_b-sht_shell"/>
    <property type="match status" value="1"/>
</dbReference>
<evidence type="ECO:0000256" key="7">
    <source>
        <dbReference type="PROSITE-ProRule" id="PRU00557"/>
    </source>
</evidence>
<reference evidence="11" key="2">
    <citation type="submission" date="2025-08" db="UniProtKB">
        <authorList>
            <consortium name="Ensembl"/>
        </authorList>
    </citation>
    <scope>IDENTIFICATION</scope>
</reference>
<dbReference type="FunFam" id="2.30.230.10:FF:000002">
    <property type="entry name" value="Vitellogenin 7"/>
    <property type="match status" value="1"/>
</dbReference>
<evidence type="ECO:0000256" key="6">
    <source>
        <dbReference type="ARBA" id="ARBA00056783"/>
    </source>
</evidence>
<dbReference type="Pfam" id="PF09172">
    <property type="entry name" value="Vit_open_b-sht"/>
    <property type="match status" value="1"/>
</dbReference>
<dbReference type="PANTHER" id="PTHR23345">
    <property type="entry name" value="VITELLOGENIN-RELATED"/>
    <property type="match status" value="1"/>
</dbReference>
<dbReference type="EMBL" id="AHAT01000090">
    <property type="status" value="NOT_ANNOTATED_CDS"/>
    <property type="molecule type" value="Genomic_DNA"/>
</dbReference>
<dbReference type="SMART" id="SM00216">
    <property type="entry name" value="VWD"/>
    <property type="match status" value="1"/>
</dbReference>
<feature type="compositionally biased region" description="Low complexity" evidence="8">
    <location>
        <begin position="1159"/>
        <end position="1170"/>
    </location>
</feature>
<dbReference type="SMART" id="SM01169">
    <property type="entry name" value="DUF1943"/>
    <property type="match status" value="1"/>
</dbReference>
<dbReference type="HOGENOM" id="CLU_003264_0_0_1"/>
<dbReference type="InterPro" id="IPR015255">
    <property type="entry name" value="Vitellinogen_open_b-sht"/>
</dbReference>
<dbReference type="GeneTree" id="ENSGT00530000064273"/>
<dbReference type="Gene3D" id="2.20.90.10">
    <property type="entry name" value="Vitellinogen, beta-sheet shell domain"/>
    <property type="match status" value="1"/>
</dbReference>
<name>W5MVE2_LEPOC</name>
<dbReference type="Gene3D" id="1.25.10.20">
    <property type="entry name" value="Vitellinogen, superhelical"/>
    <property type="match status" value="1"/>
</dbReference>
<feature type="compositionally biased region" description="Basic residues" evidence="8">
    <location>
        <begin position="1125"/>
        <end position="1155"/>
    </location>
</feature>
<feature type="disulfide bond" evidence="7">
    <location>
        <begin position="155"/>
        <end position="181"/>
    </location>
</feature>
<dbReference type="Pfam" id="PF00094">
    <property type="entry name" value="VWD"/>
    <property type="match status" value="1"/>
</dbReference>
<dbReference type="GO" id="GO:0071391">
    <property type="term" value="P:cellular response to estrogen stimulus"/>
    <property type="evidence" value="ECO:0000318"/>
    <property type="project" value="GO_Central"/>
</dbReference>
<keyword evidence="5" id="KW-0325">Glycoprotein</keyword>
<evidence type="ECO:0000256" key="4">
    <source>
        <dbReference type="ARBA" id="ARBA00023157"/>
    </source>
</evidence>
<sequence length="1644" mass="184182">LTLTIVGSQQITFEPTFSGSKSYQYKYEGILLSGLPEKGLARAGVKISCRVDISEVAQKTYLLQLLQPVIQEYNGIWPKAPFHPASKLTQALQRQLTQPIKFEYRNGHVGHIFAPAEVSDTVVNLHRGILNMLQMTLKATQNVYELQESDISGTCQTSYVIQQDRDSDQIIVTKSKDLDNCEEKVQKNMGMAYIHQCPTCTKFGRNLRGTAASTYVLKPMRASPSGFLVTQVTSQAVYQFTPFSEINGAALTEASQKLILEETRGARANFLEQQFQNRGRLQYQFASEILQSPIQLFRTQSPEIKIKEVIQYLIQNNEENVPMNAPSKFLELIQLLRACSKGNIEAIWRQYENTKQYRGRRWFLDALPAVGSPTVFKFIAERILKRDVSTTEAGQMLVTAMHLVRASHETMEMAMELLNSLENLKWQPVYKLAVLAYGSMVNKYCGRPEDCPATVLKPLHDMAADSMSRAHEEDIVLALKAIGNAGQPASIKTIMKFLPAFSSIANHLPVKVQADAVMAMRNIARKQPSKVQEITLEIFMDRRLQPEVRMIASIVLLEAKPPLALVVTVAEALLKETSLQVASFVYSHIKGLSRSSAPEHHALSAACNVAVKLLSSKLDRLNYRYSKAIRMDMYHYNLKAGAAMNMFLMNSAASVFPTAFITKLQASVLGSSSDPLELGIRAEGLEEALEKYEDEFTNMPTSKKIEKVLKMLSRWKSVPSEKTLASAYIKLFGQEISFSRMNKKYIEEIMQAIREPVERQTLIWRIVTQLQSGTAVQQSIPLLVAEMRHIIPSCVGLPIEMSLYSAGVATASINAQMQITPTLAREFSVTQLLNSELQLKTDATTSFTMNAVAVMGVNTHLIQTGVELQARVHTVIPMKFTAKLDMKEKNFKMQFEPCQTETELLMMRAQAFAVTRNVEDLEAAKKTPLLPESAQAEIMKQHFDPEASAPRRRDSAEAMTRLSDEMISPGSVTSDEQRRKHSSHRMYNVCTKIRNFGFQLCFEAKSENAAFLRNTPLYVMIGQHFYKIDLRPAHSSDATVEKIEVEIQTGPKSASKIVRMVAIDEYPRAKKLAGSVLTKLKGILKPFKGHHHNATGISWRSGHHHNATGISWRSSSSASSSHYHPQSRRTSQKNRHRKKDHNRHPRVGGHFRRHGTNTSMSSSSSSGSSSEMVRGEAYVSMIKSLNFRVFISLKEIDYSQTWRNCRKTTVSLRSIRSKTMYRGRADNFNLRFKAHGHLLQGDPGNARPFTSSSSSSSSSSSESSLASKPEFKFLGDSTSPLFAVVARARRSDGLQQGYQLAVYADTTLSKPRVQALAIEINSKDKWQVCADAELHNDYKALALVRWGQECREYKVAVKAATGRIATHPALQVKAKWWKIPRAMKYAGETMAEYVPGAALMLGFSQKWHKHTSKQLALYIAMSSPRTVDLFIKTPRMALCKQAVPVPVAMPYGPIDEMQKPLGLLHSLSEVPIMLAESTKSQCSVHGSKVVTFNDVRFSYDMPRSCYHILAQDCRSRPKFIVQIKRATVSQSLYVVRAQIHNNDIEMLPSTSGALRLIFNDNKIPSSNLPFSDPEGMIHIDKEGQGLVLKAEKYGLEKLYFDGRKTQVKVGYTMKGKTCGMCGHNDGETKKEFRMPDGRVTKSAS</sequence>
<dbReference type="InterPro" id="IPR015258">
    <property type="entry name" value="Vitellinogen_b-sht_shell"/>
</dbReference>
<evidence type="ECO:0000256" key="8">
    <source>
        <dbReference type="SAM" id="MobiDB-lite"/>
    </source>
</evidence>
<dbReference type="FunFam" id="1.25.10.20:FF:000002">
    <property type="entry name" value="Vitellogenin 7"/>
    <property type="match status" value="1"/>
</dbReference>
<dbReference type="InterPro" id="IPR011030">
    <property type="entry name" value="Lipovitellin_superhlx_dom"/>
</dbReference>
<keyword evidence="2" id="KW-0732">Signal</keyword>
<reference evidence="11" key="3">
    <citation type="submission" date="2025-09" db="UniProtKB">
        <authorList>
            <consortium name="Ensembl"/>
        </authorList>
    </citation>
    <scope>IDENTIFICATION</scope>
</reference>
<dbReference type="InterPro" id="IPR037088">
    <property type="entry name" value="Vitellinogen_b-sht_shell_sf"/>
</dbReference>
<organism evidence="11 12">
    <name type="scientific">Lepisosteus oculatus</name>
    <name type="common">Spotted gar</name>
    <dbReference type="NCBI Taxonomy" id="7918"/>
    <lineage>
        <taxon>Eukaryota</taxon>
        <taxon>Metazoa</taxon>
        <taxon>Chordata</taxon>
        <taxon>Craniata</taxon>
        <taxon>Vertebrata</taxon>
        <taxon>Euteleostomi</taxon>
        <taxon>Actinopterygii</taxon>
        <taxon>Neopterygii</taxon>
        <taxon>Holostei</taxon>
        <taxon>Semionotiformes</taxon>
        <taxon>Lepisosteidae</taxon>
        <taxon>Lepisosteus</taxon>
    </lineage>
</organism>
<protein>
    <submittedName>
        <fullName evidence="11">Uncharacterized protein</fullName>
    </submittedName>
</protein>
<feature type="domain" description="VWFD" evidence="10">
    <location>
        <begin position="1480"/>
        <end position="1644"/>
    </location>
</feature>
<dbReference type="InterPro" id="IPR015817">
    <property type="entry name" value="Vitellinogen_open_b-sht_sub1"/>
</dbReference>
<reference evidence="12" key="1">
    <citation type="submission" date="2011-12" db="EMBL/GenBank/DDBJ databases">
        <title>The Draft Genome of Lepisosteus oculatus.</title>
        <authorList>
            <consortium name="The Broad Institute Genome Assembly &amp; Analysis Group"/>
            <consortium name="Computational R&amp;D Group"/>
            <consortium name="and Sequencing Platform"/>
            <person name="Di Palma F."/>
            <person name="Alfoldi J."/>
            <person name="Johnson J."/>
            <person name="Berlin A."/>
            <person name="Gnerre S."/>
            <person name="Jaffe D."/>
            <person name="MacCallum I."/>
            <person name="Young S."/>
            <person name="Walker B.J."/>
            <person name="Lander E.S."/>
            <person name="Lindblad-Toh K."/>
        </authorList>
    </citation>
    <scope>NUCLEOTIDE SEQUENCE [LARGE SCALE GENOMIC DNA]</scope>
</reference>
<feature type="compositionally biased region" description="Low complexity" evidence="8">
    <location>
        <begin position="1111"/>
        <end position="1121"/>
    </location>
</feature>
<dbReference type="FunFam" id="2.20.50.20:FF:000005">
    <property type="entry name" value="Vitellogenin 3"/>
    <property type="match status" value="1"/>
</dbReference>
<dbReference type="InterPro" id="IPR050733">
    <property type="entry name" value="Vitellogenin/Apolipophorin"/>
</dbReference>
<dbReference type="GO" id="GO:0032355">
    <property type="term" value="P:response to estradiol"/>
    <property type="evidence" value="ECO:0000318"/>
    <property type="project" value="GO_Central"/>
</dbReference>
<feature type="region of interest" description="Disordered" evidence="8">
    <location>
        <begin position="1108"/>
        <end position="1171"/>
    </location>
</feature>
<evidence type="ECO:0000256" key="2">
    <source>
        <dbReference type="ARBA" id="ARBA00022729"/>
    </source>
</evidence>
<feature type="disulfide bond" evidence="7">
    <location>
        <begin position="197"/>
        <end position="200"/>
    </location>
</feature>
<dbReference type="Gene3D" id="2.20.50.20">
    <property type="entry name" value="Lipovitellin. Chain A, domain 3"/>
    <property type="match status" value="2"/>
</dbReference>
<dbReference type="eggNOG" id="KOG4338">
    <property type="taxonomic scope" value="Eukaryota"/>
</dbReference>
<dbReference type="SMART" id="SM00638">
    <property type="entry name" value="LPD_N"/>
    <property type="match status" value="1"/>
</dbReference>
<comment type="caution">
    <text evidence="7">Lacks conserved residue(s) required for the propagation of feature annotation.</text>
</comment>
<keyword evidence="12" id="KW-1185">Reference proteome</keyword>
<evidence type="ECO:0000256" key="3">
    <source>
        <dbReference type="ARBA" id="ARBA00022761"/>
    </source>
</evidence>
<feature type="region of interest" description="Disordered" evidence="8">
    <location>
        <begin position="961"/>
        <end position="983"/>
    </location>
</feature>
<dbReference type="GO" id="GO:0005319">
    <property type="term" value="F:lipid transporter activity"/>
    <property type="evidence" value="ECO:0000318"/>
    <property type="project" value="GO_Central"/>
</dbReference>
<keyword evidence="1" id="KW-0597">Phosphoprotein</keyword>
<dbReference type="Pfam" id="PF01347">
    <property type="entry name" value="Vitellogenin_N"/>
    <property type="match status" value="1"/>
</dbReference>
<evidence type="ECO:0000256" key="1">
    <source>
        <dbReference type="ARBA" id="ARBA00022553"/>
    </source>
</evidence>
<dbReference type="PANTHER" id="PTHR23345:SF9">
    <property type="entry name" value="VITELLOGENIN-RELATED"/>
    <property type="match status" value="1"/>
</dbReference>
<dbReference type="SMART" id="SM01170">
    <property type="entry name" value="DUF1944"/>
    <property type="match status" value="1"/>
</dbReference>
<feature type="domain" description="Vitellogenin" evidence="9">
    <location>
        <begin position="17"/>
        <end position="660"/>
    </location>
</feature>
<dbReference type="Proteomes" id="UP000018468">
    <property type="component" value="Linkage group LG10"/>
</dbReference>
<dbReference type="Gene3D" id="2.30.230.10">
    <property type="entry name" value="Lipovitellin, beta-sheet shell regions, chain A"/>
    <property type="match status" value="1"/>
</dbReference>
<evidence type="ECO:0000259" key="9">
    <source>
        <dbReference type="PROSITE" id="PS51211"/>
    </source>
</evidence>
<dbReference type="InParanoid" id="W5MVE2"/>
<feature type="compositionally biased region" description="Low complexity" evidence="8">
    <location>
        <begin position="1251"/>
        <end position="1263"/>
    </location>
</feature>
<dbReference type="InterPro" id="IPR001747">
    <property type="entry name" value="Vitellogenin_N"/>
</dbReference>
<dbReference type="Gene3D" id="2.20.80.10">
    <property type="entry name" value="Lipovitellin-phosvitin complex, chain A, domain 4"/>
    <property type="match status" value="1"/>
</dbReference>
<dbReference type="SUPFAM" id="SSF56968">
    <property type="entry name" value="Lipovitellin-phosvitin complex, beta-sheet shell regions"/>
    <property type="match status" value="3"/>
</dbReference>
<evidence type="ECO:0000259" key="10">
    <source>
        <dbReference type="PROSITE" id="PS51233"/>
    </source>
</evidence>
<comment type="function">
    <text evidence="6">Phosvitin is believed to be of importance in sequestering calcium, iron and other cations for the developing embryo.</text>
</comment>
<dbReference type="STRING" id="7918.ENSLOCP00000012351"/>
<dbReference type="PROSITE" id="PS51211">
    <property type="entry name" value="VITELLOGENIN"/>
    <property type="match status" value="1"/>
</dbReference>
<dbReference type="InterPro" id="IPR015819">
    <property type="entry name" value="Lipid_transp_b-sht_shell"/>
</dbReference>
<dbReference type="InterPro" id="IPR001846">
    <property type="entry name" value="VWF_type-D"/>
</dbReference>
<dbReference type="Ensembl" id="ENSLOCT00000012372.1">
    <property type="protein sequence ID" value="ENSLOCP00000012351.1"/>
    <property type="gene ID" value="ENSLOCG00000010091.1"/>
</dbReference>
<dbReference type="InterPro" id="IPR015816">
    <property type="entry name" value="Vitellinogen_b-sht_N"/>
</dbReference>
<dbReference type="GO" id="GO:0045735">
    <property type="term" value="F:nutrient reservoir activity"/>
    <property type="evidence" value="ECO:0007669"/>
    <property type="project" value="UniProtKB-KW"/>
</dbReference>
<keyword evidence="4 7" id="KW-1015">Disulfide bond</keyword>
<keyword evidence="3" id="KW-0758">Storage protein</keyword>
<dbReference type="EMBL" id="AHAT01000091">
    <property type="status" value="NOT_ANNOTATED_CDS"/>
    <property type="molecule type" value="Genomic_DNA"/>
</dbReference>
<dbReference type="EMBL" id="AHAT01000092">
    <property type="status" value="NOT_ANNOTATED_CDS"/>
    <property type="molecule type" value="Genomic_DNA"/>
</dbReference>